<sequence length="183" mass="21085">MASEKKLDCVILGLLSHEELTGYEIKKRMDTSLKYFWGASYGSIYPTLSGLVERGLATKREDGESSRGKLIYTITDAGRAYLGEWLTLPVEKDELRYETLLKLFFGSEAGAGQTLSHIEAFRKKIEQELPYLIASEEILEKVKDMEAAHEYYLLTVRFGIRTYRAYLEWCEEAEEILKTMEEK</sequence>
<dbReference type="EMBL" id="CP146256">
    <property type="protein sequence ID" value="XAH74432.1"/>
    <property type="molecule type" value="Genomic_DNA"/>
</dbReference>
<protein>
    <submittedName>
        <fullName evidence="3">PadR family transcriptional regulator</fullName>
    </submittedName>
</protein>
<reference evidence="3 4" key="1">
    <citation type="submission" date="2024-02" db="EMBL/GenBank/DDBJ databases">
        <title>Bacterial strain from lacustrine sediment.</title>
        <authorList>
            <person name="Petit C."/>
            <person name="Fadhlaoui K."/>
        </authorList>
    </citation>
    <scope>NUCLEOTIDE SEQUENCE [LARGE SCALE GENOMIC DNA]</scope>
    <source>
        <strain evidence="3 4">IPX-CK</strain>
    </source>
</reference>
<dbReference type="Gene3D" id="1.10.10.10">
    <property type="entry name" value="Winged helix-like DNA-binding domain superfamily/Winged helix DNA-binding domain"/>
    <property type="match status" value="1"/>
</dbReference>
<evidence type="ECO:0000259" key="2">
    <source>
        <dbReference type="Pfam" id="PF10400"/>
    </source>
</evidence>
<dbReference type="InterPro" id="IPR018309">
    <property type="entry name" value="Tscrpt_reg_PadR_C"/>
</dbReference>
<evidence type="ECO:0000313" key="4">
    <source>
        <dbReference type="Proteomes" id="UP001451571"/>
    </source>
</evidence>
<feature type="domain" description="Transcription regulator PadR N-terminal" evidence="1">
    <location>
        <begin position="11"/>
        <end position="83"/>
    </location>
</feature>
<organism evidence="3 4">
    <name type="scientific">Kineothrix sedimenti</name>
    <dbReference type="NCBI Taxonomy" id="3123317"/>
    <lineage>
        <taxon>Bacteria</taxon>
        <taxon>Bacillati</taxon>
        <taxon>Bacillota</taxon>
        <taxon>Clostridia</taxon>
        <taxon>Lachnospirales</taxon>
        <taxon>Lachnospiraceae</taxon>
        <taxon>Kineothrix</taxon>
    </lineage>
</organism>
<proteinExistence type="predicted"/>
<name>A0ABZ3EVZ9_9FIRM</name>
<dbReference type="InterPro" id="IPR036388">
    <property type="entry name" value="WH-like_DNA-bd_sf"/>
</dbReference>
<dbReference type="SUPFAM" id="SSF46785">
    <property type="entry name" value="Winged helix' DNA-binding domain"/>
    <property type="match status" value="1"/>
</dbReference>
<evidence type="ECO:0000259" key="1">
    <source>
        <dbReference type="Pfam" id="PF03551"/>
    </source>
</evidence>
<dbReference type="InterPro" id="IPR005149">
    <property type="entry name" value="Tscrpt_reg_PadR_N"/>
</dbReference>
<dbReference type="PANTHER" id="PTHR43252:SF6">
    <property type="entry name" value="NEGATIVE TRANSCRIPTION REGULATOR PADR"/>
    <property type="match status" value="1"/>
</dbReference>
<dbReference type="Pfam" id="PF03551">
    <property type="entry name" value="PadR"/>
    <property type="match status" value="1"/>
</dbReference>
<dbReference type="Gene3D" id="6.10.140.190">
    <property type="match status" value="1"/>
</dbReference>
<dbReference type="Pfam" id="PF10400">
    <property type="entry name" value="Vir_act_alpha_C"/>
    <property type="match status" value="1"/>
</dbReference>
<dbReference type="Proteomes" id="UP001451571">
    <property type="component" value="Chromosome"/>
</dbReference>
<gene>
    <name evidence="3" type="ORF">V6984_01295</name>
</gene>
<evidence type="ECO:0000313" key="3">
    <source>
        <dbReference type="EMBL" id="XAH74432.1"/>
    </source>
</evidence>
<accession>A0ABZ3EVZ9</accession>
<dbReference type="InterPro" id="IPR036390">
    <property type="entry name" value="WH_DNA-bd_sf"/>
</dbReference>
<dbReference type="RefSeq" id="WP_342758024.1">
    <property type="nucleotide sequence ID" value="NZ_CP146256.1"/>
</dbReference>
<feature type="domain" description="Transcription regulator PadR C-terminal" evidence="2">
    <location>
        <begin position="95"/>
        <end position="178"/>
    </location>
</feature>
<dbReference type="PANTHER" id="PTHR43252">
    <property type="entry name" value="TRANSCRIPTIONAL REGULATOR YQJI"/>
    <property type="match status" value="1"/>
</dbReference>
<keyword evidence="4" id="KW-1185">Reference proteome</keyword>